<accession>A0A9P4JDY8</accession>
<feature type="region of interest" description="Disordered" evidence="1">
    <location>
        <begin position="26"/>
        <end position="48"/>
    </location>
</feature>
<evidence type="ECO:0000256" key="1">
    <source>
        <dbReference type="SAM" id="MobiDB-lite"/>
    </source>
</evidence>
<evidence type="ECO:0000313" key="2">
    <source>
        <dbReference type="EMBL" id="KAF2196076.1"/>
    </source>
</evidence>
<name>A0A9P4JDY8_9PLEO</name>
<feature type="compositionally biased region" description="Basic and acidic residues" evidence="1">
    <location>
        <begin position="85"/>
        <end position="102"/>
    </location>
</feature>
<comment type="caution">
    <text evidence="2">The sequence shown here is derived from an EMBL/GenBank/DDBJ whole genome shotgun (WGS) entry which is preliminary data.</text>
</comment>
<proteinExistence type="predicted"/>
<keyword evidence="3" id="KW-1185">Reference proteome</keyword>
<feature type="compositionally biased region" description="Low complexity" evidence="1">
    <location>
        <begin position="1"/>
        <end position="14"/>
    </location>
</feature>
<organism evidence="2 3">
    <name type="scientific">Delitschia confertaspora ATCC 74209</name>
    <dbReference type="NCBI Taxonomy" id="1513339"/>
    <lineage>
        <taxon>Eukaryota</taxon>
        <taxon>Fungi</taxon>
        <taxon>Dikarya</taxon>
        <taxon>Ascomycota</taxon>
        <taxon>Pezizomycotina</taxon>
        <taxon>Dothideomycetes</taxon>
        <taxon>Pleosporomycetidae</taxon>
        <taxon>Pleosporales</taxon>
        <taxon>Delitschiaceae</taxon>
        <taxon>Delitschia</taxon>
    </lineage>
</organism>
<dbReference type="EMBL" id="ML994492">
    <property type="protein sequence ID" value="KAF2196076.1"/>
    <property type="molecule type" value="Genomic_DNA"/>
</dbReference>
<reference evidence="2" key="1">
    <citation type="journal article" date="2020" name="Stud. Mycol.">
        <title>101 Dothideomycetes genomes: a test case for predicting lifestyles and emergence of pathogens.</title>
        <authorList>
            <person name="Haridas S."/>
            <person name="Albert R."/>
            <person name="Binder M."/>
            <person name="Bloem J."/>
            <person name="Labutti K."/>
            <person name="Salamov A."/>
            <person name="Andreopoulos B."/>
            <person name="Baker S."/>
            <person name="Barry K."/>
            <person name="Bills G."/>
            <person name="Bluhm B."/>
            <person name="Cannon C."/>
            <person name="Castanera R."/>
            <person name="Culley D."/>
            <person name="Daum C."/>
            <person name="Ezra D."/>
            <person name="Gonzalez J."/>
            <person name="Henrissat B."/>
            <person name="Kuo A."/>
            <person name="Liang C."/>
            <person name="Lipzen A."/>
            <person name="Lutzoni F."/>
            <person name="Magnuson J."/>
            <person name="Mondo S."/>
            <person name="Nolan M."/>
            <person name="Ohm R."/>
            <person name="Pangilinan J."/>
            <person name="Park H.-J."/>
            <person name="Ramirez L."/>
            <person name="Alfaro M."/>
            <person name="Sun H."/>
            <person name="Tritt A."/>
            <person name="Yoshinaga Y."/>
            <person name="Zwiers L.-H."/>
            <person name="Turgeon B."/>
            <person name="Goodwin S."/>
            <person name="Spatafora J."/>
            <person name="Crous P."/>
            <person name="Grigoriev I."/>
        </authorList>
    </citation>
    <scope>NUCLEOTIDE SEQUENCE</scope>
    <source>
        <strain evidence="2">ATCC 74209</strain>
    </source>
</reference>
<dbReference type="OrthoDB" id="5273701at2759"/>
<gene>
    <name evidence="2" type="ORF">GQ43DRAFT_445435</name>
</gene>
<feature type="region of interest" description="Disordered" evidence="1">
    <location>
        <begin position="1"/>
        <end position="20"/>
    </location>
</feature>
<sequence>MNRNTNMMSNSRNTELSEWAQDANFSGTKIDPLKSPMKVHSPHSDEGVIGEDRDIEHAHLQPLDSVLKHHHHHTAPHANSQGSVGREDVIEDSKIEPLDGKYKHTHPSHHTMGLDDEMVDKSRIMPMGRVEDED</sequence>
<feature type="region of interest" description="Disordered" evidence="1">
    <location>
        <begin position="66"/>
        <end position="134"/>
    </location>
</feature>
<dbReference type="Proteomes" id="UP000799536">
    <property type="component" value="Unassembled WGS sequence"/>
</dbReference>
<evidence type="ECO:0000313" key="3">
    <source>
        <dbReference type="Proteomes" id="UP000799536"/>
    </source>
</evidence>
<protein>
    <submittedName>
        <fullName evidence="2">Uncharacterized protein</fullName>
    </submittedName>
</protein>
<dbReference type="AlphaFoldDB" id="A0A9P4JDY8"/>